<accession>A0A6A6BI97</accession>
<evidence type="ECO:0000259" key="1">
    <source>
        <dbReference type="PROSITE" id="PS51186"/>
    </source>
</evidence>
<dbReference type="OrthoDB" id="41532at2759"/>
<dbReference type="GO" id="GO:0016747">
    <property type="term" value="F:acyltransferase activity, transferring groups other than amino-acyl groups"/>
    <property type="evidence" value="ECO:0007669"/>
    <property type="project" value="InterPro"/>
</dbReference>
<dbReference type="PROSITE" id="PS51186">
    <property type="entry name" value="GNAT"/>
    <property type="match status" value="1"/>
</dbReference>
<dbReference type="PANTHER" id="PTHR47542">
    <property type="entry name" value="ACYL-COA N-ACYLTRANSFERASES (NAT) SUPERFAMILY PROTEIN"/>
    <property type="match status" value="1"/>
</dbReference>
<dbReference type="AlphaFoldDB" id="A0A6A6BI97"/>
<name>A0A6A6BI97_9PEZI</name>
<feature type="domain" description="N-acetyltransferase" evidence="1">
    <location>
        <begin position="16"/>
        <end position="169"/>
    </location>
</feature>
<dbReference type="InterPro" id="IPR016181">
    <property type="entry name" value="Acyl_CoA_acyltransferase"/>
</dbReference>
<reference evidence="2" key="1">
    <citation type="journal article" date="2020" name="Stud. Mycol.">
        <title>101 Dothideomycetes genomes: a test case for predicting lifestyles and emergence of pathogens.</title>
        <authorList>
            <person name="Haridas S."/>
            <person name="Albert R."/>
            <person name="Binder M."/>
            <person name="Bloem J."/>
            <person name="Labutti K."/>
            <person name="Salamov A."/>
            <person name="Andreopoulos B."/>
            <person name="Baker S."/>
            <person name="Barry K."/>
            <person name="Bills G."/>
            <person name="Bluhm B."/>
            <person name="Cannon C."/>
            <person name="Castanera R."/>
            <person name="Culley D."/>
            <person name="Daum C."/>
            <person name="Ezra D."/>
            <person name="Gonzalez J."/>
            <person name="Henrissat B."/>
            <person name="Kuo A."/>
            <person name="Liang C."/>
            <person name="Lipzen A."/>
            <person name="Lutzoni F."/>
            <person name="Magnuson J."/>
            <person name="Mondo S."/>
            <person name="Nolan M."/>
            <person name="Ohm R."/>
            <person name="Pangilinan J."/>
            <person name="Park H.-J."/>
            <person name="Ramirez L."/>
            <person name="Alfaro M."/>
            <person name="Sun H."/>
            <person name="Tritt A."/>
            <person name="Yoshinaga Y."/>
            <person name="Zwiers L.-H."/>
            <person name="Turgeon B."/>
            <person name="Goodwin S."/>
            <person name="Spatafora J."/>
            <person name="Crous P."/>
            <person name="Grigoriev I."/>
        </authorList>
    </citation>
    <scope>NUCLEOTIDE SEQUENCE</scope>
    <source>
        <strain evidence="2">CBS 121167</strain>
    </source>
</reference>
<evidence type="ECO:0000313" key="3">
    <source>
        <dbReference type="Proteomes" id="UP000799438"/>
    </source>
</evidence>
<dbReference type="SUPFAM" id="SSF55729">
    <property type="entry name" value="Acyl-CoA N-acyltransferases (Nat)"/>
    <property type="match status" value="1"/>
</dbReference>
<gene>
    <name evidence="2" type="ORF">K452DRAFT_332314</name>
</gene>
<dbReference type="Proteomes" id="UP000799438">
    <property type="component" value="Unassembled WGS sequence"/>
</dbReference>
<keyword evidence="3" id="KW-1185">Reference proteome</keyword>
<dbReference type="PANTHER" id="PTHR47542:SF2">
    <property type="entry name" value="ACYL-COA N-ACYLTRANSFERASES (NAT) SUPERFAMILY PROTEIN"/>
    <property type="match status" value="1"/>
</dbReference>
<sequence length="169" mass="19128">MVALKSNPLQSGVIAIQITELTTLPAKAQQQVLSTVKRIEKKTFASGEVSDFAVELKKRNTHILVALVQTGQDVELMGYLLYVRQKRTTWLHKLCVLQDFRRKGIAKDMIQVLEARLRKEACDELLLWVDEENLGARALYASAGFDEVNRILDYYGPGRTGIKLVLRLD</sequence>
<dbReference type="CDD" id="cd04301">
    <property type="entry name" value="NAT_SF"/>
    <property type="match status" value="1"/>
</dbReference>
<dbReference type="RefSeq" id="XP_033398279.1">
    <property type="nucleotide sequence ID" value="XM_033545150.1"/>
</dbReference>
<organism evidence="2 3">
    <name type="scientific">Aplosporella prunicola CBS 121167</name>
    <dbReference type="NCBI Taxonomy" id="1176127"/>
    <lineage>
        <taxon>Eukaryota</taxon>
        <taxon>Fungi</taxon>
        <taxon>Dikarya</taxon>
        <taxon>Ascomycota</taxon>
        <taxon>Pezizomycotina</taxon>
        <taxon>Dothideomycetes</taxon>
        <taxon>Dothideomycetes incertae sedis</taxon>
        <taxon>Botryosphaeriales</taxon>
        <taxon>Aplosporellaceae</taxon>
        <taxon>Aplosporella</taxon>
    </lineage>
</organism>
<dbReference type="Pfam" id="PF00583">
    <property type="entry name" value="Acetyltransf_1"/>
    <property type="match status" value="1"/>
</dbReference>
<evidence type="ECO:0000313" key="2">
    <source>
        <dbReference type="EMBL" id="KAF2142567.1"/>
    </source>
</evidence>
<dbReference type="EMBL" id="ML995484">
    <property type="protein sequence ID" value="KAF2142567.1"/>
    <property type="molecule type" value="Genomic_DNA"/>
</dbReference>
<dbReference type="Gene3D" id="3.40.630.30">
    <property type="match status" value="1"/>
</dbReference>
<dbReference type="InterPro" id="IPR000182">
    <property type="entry name" value="GNAT_dom"/>
</dbReference>
<dbReference type="GeneID" id="54302646"/>
<proteinExistence type="predicted"/>
<protein>
    <recommendedName>
        <fullName evidence="1">N-acetyltransferase domain-containing protein</fullName>
    </recommendedName>
</protein>